<organism evidence="2 3">
    <name type="scientific">Leeuwenhoekiella parthenopeia</name>
    <dbReference type="NCBI Taxonomy" id="2890320"/>
    <lineage>
        <taxon>Bacteria</taxon>
        <taxon>Pseudomonadati</taxon>
        <taxon>Bacteroidota</taxon>
        <taxon>Flavobacteriia</taxon>
        <taxon>Flavobacteriales</taxon>
        <taxon>Flavobacteriaceae</taxon>
        <taxon>Leeuwenhoekiella</taxon>
    </lineage>
</organism>
<dbReference type="RefSeq" id="WP_228231024.1">
    <property type="nucleotide sequence ID" value="NZ_JAJGMW010000021.1"/>
</dbReference>
<gene>
    <name evidence="2" type="ORF">LLW17_14570</name>
</gene>
<feature type="transmembrane region" description="Helical" evidence="1">
    <location>
        <begin position="36"/>
        <end position="55"/>
    </location>
</feature>
<proteinExistence type="predicted"/>
<protein>
    <submittedName>
        <fullName evidence="2">Uncharacterized protein</fullName>
    </submittedName>
</protein>
<keyword evidence="3" id="KW-1185">Reference proteome</keyword>
<dbReference type="EMBL" id="JAJGMW010000021">
    <property type="protein sequence ID" value="MCC4213952.1"/>
    <property type="molecule type" value="Genomic_DNA"/>
</dbReference>
<feature type="transmembrane region" description="Helical" evidence="1">
    <location>
        <begin position="6"/>
        <end position="24"/>
    </location>
</feature>
<evidence type="ECO:0000313" key="3">
    <source>
        <dbReference type="Proteomes" id="UP001197770"/>
    </source>
</evidence>
<accession>A0ABS8GXN2</accession>
<keyword evidence="1" id="KW-0472">Membrane</keyword>
<keyword evidence="1" id="KW-0812">Transmembrane</keyword>
<evidence type="ECO:0000313" key="2">
    <source>
        <dbReference type="EMBL" id="MCC4213952.1"/>
    </source>
</evidence>
<comment type="caution">
    <text evidence="2">The sequence shown here is derived from an EMBL/GenBank/DDBJ whole genome shotgun (WGS) entry which is preliminary data.</text>
</comment>
<sequence>MEIVILIVLGLILVLILLLGYRLVRFILKNRIYTQIALLLGIVALIAIVINQVFFQKMEFIPSRVYPDLFLIKNPVKDRNKLNTALTQFVLDHKKKKLAGASDSTGSAINTEYSLRFYRYTKSWGINLFADAGTAYFIENEEDLGGFVVEELSMYSTEKLADFRVNLCANNTESYCGELTFYEDGAVSKTEVLDTITSDQAIDSVKNE</sequence>
<evidence type="ECO:0000256" key="1">
    <source>
        <dbReference type="SAM" id="Phobius"/>
    </source>
</evidence>
<reference evidence="2 3" key="1">
    <citation type="submission" date="2021-11" db="EMBL/GenBank/DDBJ databases">
        <title>Seasonal and diel survey of microbial diversity of the Tyrrhenian coast.</title>
        <authorList>
            <person name="Gattoni G."/>
            <person name="Corral P."/>
        </authorList>
    </citation>
    <scope>NUCLEOTIDE SEQUENCE [LARGE SCALE GENOMIC DNA]</scope>
    <source>
        <strain evidence="2 3">Mr9</strain>
    </source>
</reference>
<dbReference type="Proteomes" id="UP001197770">
    <property type="component" value="Unassembled WGS sequence"/>
</dbReference>
<keyword evidence="1" id="KW-1133">Transmembrane helix</keyword>
<name>A0ABS8GXN2_9FLAO</name>